<organism evidence="7 8">
    <name type="scientific">Lucilia cuprina</name>
    <name type="common">Green bottle fly</name>
    <name type="synonym">Australian sheep blowfly</name>
    <dbReference type="NCBI Taxonomy" id="7375"/>
    <lineage>
        <taxon>Eukaryota</taxon>
        <taxon>Metazoa</taxon>
        <taxon>Ecdysozoa</taxon>
        <taxon>Arthropoda</taxon>
        <taxon>Hexapoda</taxon>
        <taxon>Insecta</taxon>
        <taxon>Pterygota</taxon>
        <taxon>Neoptera</taxon>
        <taxon>Endopterygota</taxon>
        <taxon>Diptera</taxon>
        <taxon>Brachycera</taxon>
        <taxon>Muscomorpha</taxon>
        <taxon>Oestroidea</taxon>
        <taxon>Calliphoridae</taxon>
        <taxon>Luciliinae</taxon>
        <taxon>Lucilia</taxon>
    </lineage>
</organism>
<evidence type="ECO:0000313" key="8">
    <source>
        <dbReference type="Proteomes" id="UP000037069"/>
    </source>
</evidence>
<keyword evidence="8" id="KW-1185">Reference proteome</keyword>
<gene>
    <name evidence="7" type="ORF">FF38_11379</name>
</gene>
<comment type="caution">
    <text evidence="7">The sequence shown here is derived from an EMBL/GenBank/DDBJ whole genome shotgun (WGS) entry which is preliminary data.</text>
</comment>
<dbReference type="GO" id="GO:0016020">
    <property type="term" value="C:membrane"/>
    <property type="evidence" value="ECO:0007669"/>
    <property type="project" value="UniProtKB-SubCell"/>
</dbReference>
<reference evidence="7 8" key="1">
    <citation type="journal article" date="2015" name="Nat. Commun.">
        <title>Lucilia cuprina genome unlocks parasitic fly biology to underpin future interventions.</title>
        <authorList>
            <person name="Anstead C.A."/>
            <person name="Korhonen P.K."/>
            <person name="Young N.D."/>
            <person name="Hall R.S."/>
            <person name="Jex A.R."/>
            <person name="Murali S.C."/>
            <person name="Hughes D.S."/>
            <person name="Lee S.F."/>
            <person name="Perry T."/>
            <person name="Stroehlein A.J."/>
            <person name="Ansell B.R."/>
            <person name="Breugelmans B."/>
            <person name="Hofmann A."/>
            <person name="Qu J."/>
            <person name="Dugan S."/>
            <person name="Lee S.L."/>
            <person name="Chao H."/>
            <person name="Dinh H."/>
            <person name="Han Y."/>
            <person name="Doddapaneni H.V."/>
            <person name="Worley K.C."/>
            <person name="Muzny D.M."/>
            <person name="Ioannidis P."/>
            <person name="Waterhouse R.M."/>
            <person name="Zdobnov E.M."/>
            <person name="James P.J."/>
            <person name="Bagnall N.H."/>
            <person name="Kotze A.C."/>
            <person name="Gibbs R.A."/>
            <person name="Richards S."/>
            <person name="Batterham P."/>
            <person name="Gasser R.B."/>
        </authorList>
    </citation>
    <scope>NUCLEOTIDE SEQUENCE [LARGE SCALE GENOMIC DNA]</scope>
    <source>
        <strain evidence="7 8">LS</strain>
        <tissue evidence="7">Full body</tissue>
    </source>
</reference>
<evidence type="ECO:0000256" key="5">
    <source>
        <dbReference type="ARBA" id="ARBA00023136"/>
    </source>
</evidence>
<dbReference type="InterPro" id="IPR026770">
    <property type="entry name" value="RNase_K"/>
</dbReference>
<name>A0A0L0C314_LUCCU</name>
<dbReference type="PANTHER" id="PTHR31733">
    <property type="entry name" value="RIBONUCLEASE KAPPA"/>
    <property type="match status" value="1"/>
</dbReference>
<keyword evidence="5 6" id="KW-0472">Membrane</keyword>
<keyword evidence="3 6" id="KW-0812">Transmembrane</keyword>
<protein>
    <submittedName>
        <fullName evidence="7">Ribonuclease kappa</fullName>
    </submittedName>
</protein>
<evidence type="ECO:0000256" key="2">
    <source>
        <dbReference type="ARBA" id="ARBA00008458"/>
    </source>
</evidence>
<comment type="similarity">
    <text evidence="2">Belongs to the RNase K family.</text>
</comment>
<sequence length="100" mass="11311">ENNIKMKICGPKLSLCGLIISVWGIIQLVLMGLFFYIHSVALIEDLPIEEEYHSLEAFYTDANAAYNQNAYNCWIAACIYVLTLLLSAQQFYVNSRVTAN</sequence>
<dbReference type="STRING" id="7375.A0A0L0C314"/>
<dbReference type="GO" id="GO:0004521">
    <property type="term" value="F:RNA endonuclease activity"/>
    <property type="evidence" value="ECO:0007669"/>
    <property type="project" value="InterPro"/>
</dbReference>
<feature type="transmembrane region" description="Helical" evidence="6">
    <location>
        <begin position="12"/>
        <end position="37"/>
    </location>
</feature>
<accession>A0A0L0C314</accession>
<evidence type="ECO:0000256" key="6">
    <source>
        <dbReference type="SAM" id="Phobius"/>
    </source>
</evidence>
<feature type="non-terminal residue" evidence="7">
    <location>
        <position position="1"/>
    </location>
</feature>
<proteinExistence type="inferred from homology"/>
<evidence type="ECO:0000313" key="7">
    <source>
        <dbReference type="EMBL" id="KNC26715.1"/>
    </source>
</evidence>
<keyword evidence="4 6" id="KW-1133">Transmembrane helix</keyword>
<evidence type="ECO:0000256" key="1">
    <source>
        <dbReference type="ARBA" id="ARBA00004141"/>
    </source>
</evidence>
<dbReference type="Proteomes" id="UP000037069">
    <property type="component" value="Unassembled WGS sequence"/>
</dbReference>
<evidence type="ECO:0000256" key="3">
    <source>
        <dbReference type="ARBA" id="ARBA00022692"/>
    </source>
</evidence>
<evidence type="ECO:0000256" key="4">
    <source>
        <dbReference type="ARBA" id="ARBA00022989"/>
    </source>
</evidence>
<dbReference type="AlphaFoldDB" id="A0A0L0C314"/>
<dbReference type="EMBL" id="JRES01000960">
    <property type="protein sequence ID" value="KNC26715.1"/>
    <property type="molecule type" value="Genomic_DNA"/>
</dbReference>
<dbReference type="OMA" id="ATQCWVA"/>
<dbReference type="OrthoDB" id="67317at2759"/>
<comment type="subcellular location">
    <subcellularLocation>
        <location evidence="1">Membrane</location>
        <topology evidence="1">Multi-pass membrane protein</topology>
    </subcellularLocation>
</comment>
<feature type="transmembrane region" description="Helical" evidence="6">
    <location>
        <begin position="74"/>
        <end position="93"/>
    </location>
</feature>